<reference evidence="3 4" key="1">
    <citation type="journal article" date="2016" name="Mol. Biol. Evol.">
        <title>Comparative Genomics of Early-Diverging Mushroom-Forming Fungi Provides Insights into the Origins of Lignocellulose Decay Capabilities.</title>
        <authorList>
            <person name="Nagy L.G."/>
            <person name="Riley R."/>
            <person name="Tritt A."/>
            <person name="Adam C."/>
            <person name="Daum C."/>
            <person name="Floudas D."/>
            <person name="Sun H."/>
            <person name="Yadav J.S."/>
            <person name="Pangilinan J."/>
            <person name="Larsson K.H."/>
            <person name="Matsuura K."/>
            <person name="Barry K."/>
            <person name="Labutti K."/>
            <person name="Kuo R."/>
            <person name="Ohm R.A."/>
            <person name="Bhattacharya S.S."/>
            <person name="Shirouzu T."/>
            <person name="Yoshinaga Y."/>
            <person name="Martin F.M."/>
            <person name="Grigoriev I.V."/>
            <person name="Hibbett D.S."/>
        </authorList>
    </citation>
    <scope>NUCLEOTIDE SEQUENCE [LARGE SCALE GENOMIC DNA]</scope>
    <source>
        <strain evidence="3 4">HHB9708</strain>
    </source>
</reference>
<proteinExistence type="predicted"/>
<evidence type="ECO:0000313" key="4">
    <source>
        <dbReference type="Proteomes" id="UP000076722"/>
    </source>
</evidence>
<keyword evidence="2" id="KW-0472">Membrane</keyword>
<dbReference type="AlphaFoldDB" id="A0A164MJW5"/>
<feature type="compositionally biased region" description="Basic residues" evidence="1">
    <location>
        <begin position="125"/>
        <end position="140"/>
    </location>
</feature>
<protein>
    <submittedName>
        <fullName evidence="3">Uncharacterized protein</fullName>
    </submittedName>
</protein>
<evidence type="ECO:0000256" key="2">
    <source>
        <dbReference type="SAM" id="Phobius"/>
    </source>
</evidence>
<gene>
    <name evidence="3" type="ORF">SISNIDRAFT_471491</name>
</gene>
<keyword evidence="2" id="KW-1133">Transmembrane helix</keyword>
<feature type="region of interest" description="Disordered" evidence="1">
    <location>
        <begin position="118"/>
        <end position="140"/>
    </location>
</feature>
<sequence length="140" mass="16124">MSIARYIQFAHPQRPTPFEYIIAASFLFSSAGTFNAILFTFTRPNLVPGKSKDDREEEALRRLKLENSMKPSSELILEGQILFYYLDFYMREGDGRWRFTEIDFACLCVRERGGISDSGSGTLTPKKRKGKRRVRVGVEQ</sequence>
<name>A0A164MJW5_9AGAM</name>
<keyword evidence="4" id="KW-1185">Reference proteome</keyword>
<dbReference type="OrthoDB" id="100006at2759"/>
<evidence type="ECO:0000256" key="1">
    <source>
        <dbReference type="SAM" id="MobiDB-lite"/>
    </source>
</evidence>
<accession>A0A164MJW5</accession>
<organism evidence="3 4">
    <name type="scientific">Sistotremastrum niveocremeum HHB9708</name>
    <dbReference type="NCBI Taxonomy" id="1314777"/>
    <lineage>
        <taxon>Eukaryota</taxon>
        <taxon>Fungi</taxon>
        <taxon>Dikarya</taxon>
        <taxon>Basidiomycota</taxon>
        <taxon>Agaricomycotina</taxon>
        <taxon>Agaricomycetes</taxon>
        <taxon>Sistotremastrales</taxon>
        <taxon>Sistotremastraceae</taxon>
        <taxon>Sertulicium</taxon>
        <taxon>Sertulicium niveocremeum</taxon>
    </lineage>
</organism>
<evidence type="ECO:0000313" key="3">
    <source>
        <dbReference type="EMBL" id="KZS86783.1"/>
    </source>
</evidence>
<dbReference type="EMBL" id="KV419468">
    <property type="protein sequence ID" value="KZS86783.1"/>
    <property type="molecule type" value="Genomic_DNA"/>
</dbReference>
<feature type="transmembrane region" description="Helical" evidence="2">
    <location>
        <begin position="20"/>
        <end position="42"/>
    </location>
</feature>
<dbReference type="Proteomes" id="UP000076722">
    <property type="component" value="Unassembled WGS sequence"/>
</dbReference>
<keyword evidence="2" id="KW-0812">Transmembrane</keyword>